<reference evidence="1 2" key="1">
    <citation type="journal article" date="2014" name="PLoS Genet.">
        <title>Analysis of the Phlebiopsis gigantea genome, transcriptome and secretome provides insight into its pioneer colonization strategies of wood.</title>
        <authorList>
            <person name="Hori C."/>
            <person name="Ishida T."/>
            <person name="Igarashi K."/>
            <person name="Samejima M."/>
            <person name="Suzuki H."/>
            <person name="Master E."/>
            <person name="Ferreira P."/>
            <person name="Ruiz-Duenas F.J."/>
            <person name="Held B."/>
            <person name="Canessa P."/>
            <person name="Larrondo L.F."/>
            <person name="Schmoll M."/>
            <person name="Druzhinina I.S."/>
            <person name="Kubicek C.P."/>
            <person name="Gaskell J.A."/>
            <person name="Kersten P."/>
            <person name="St John F."/>
            <person name="Glasner J."/>
            <person name="Sabat G."/>
            <person name="Splinter BonDurant S."/>
            <person name="Syed K."/>
            <person name="Yadav J."/>
            <person name="Mgbeahuruike A.C."/>
            <person name="Kovalchuk A."/>
            <person name="Asiegbu F.O."/>
            <person name="Lackner G."/>
            <person name="Hoffmeister D."/>
            <person name="Rencoret J."/>
            <person name="Gutierrez A."/>
            <person name="Sun H."/>
            <person name="Lindquist E."/>
            <person name="Barry K."/>
            <person name="Riley R."/>
            <person name="Grigoriev I.V."/>
            <person name="Henrissat B."/>
            <person name="Kues U."/>
            <person name="Berka R.M."/>
            <person name="Martinez A.T."/>
            <person name="Covert S.F."/>
            <person name="Blanchette R.A."/>
            <person name="Cullen D."/>
        </authorList>
    </citation>
    <scope>NUCLEOTIDE SEQUENCE [LARGE SCALE GENOMIC DNA]</scope>
    <source>
        <strain evidence="1 2">11061_1 CR5-6</strain>
    </source>
</reference>
<keyword evidence="2" id="KW-1185">Reference proteome</keyword>
<evidence type="ECO:0000313" key="1">
    <source>
        <dbReference type="EMBL" id="KIP11515.1"/>
    </source>
</evidence>
<gene>
    <name evidence="1" type="ORF">PHLGIDRAFT_114371</name>
</gene>
<dbReference type="AlphaFoldDB" id="A0A0C3SF59"/>
<accession>A0A0C3SF59</accession>
<protein>
    <submittedName>
        <fullName evidence="1">Uncharacterized protein</fullName>
    </submittedName>
</protein>
<dbReference type="HOGENOM" id="CLU_2224175_0_0_1"/>
<sequence length="106" mass="11290">MIVVLNGLPGTGKHTIVQQVQALLPADKASRLVDNRLLIDPVQVLFPDRGDDRHALRRKLVGEHGLLEPGPPRGGLANLGFGSLDTNGEVDESSRLLMVGLPIGAE</sequence>
<dbReference type="OrthoDB" id="5426988at2759"/>
<evidence type="ECO:0000313" key="2">
    <source>
        <dbReference type="Proteomes" id="UP000053257"/>
    </source>
</evidence>
<dbReference type="Proteomes" id="UP000053257">
    <property type="component" value="Unassembled WGS sequence"/>
</dbReference>
<dbReference type="EMBL" id="KN840445">
    <property type="protein sequence ID" value="KIP11515.1"/>
    <property type="molecule type" value="Genomic_DNA"/>
</dbReference>
<name>A0A0C3SF59_PHLG1</name>
<organism evidence="1 2">
    <name type="scientific">Phlebiopsis gigantea (strain 11061_1 CR5-6)</name>
    <name type="common">White-rot fungus</name>
    <name type="synonym">Peniophora gigantea</name>
    <dbReference type="NCBI Taxonomy" id="745531"/>
    <lineage>
        <taxon>Eukaryota</taxon>
        <taxon>Fungi</taxon>
        <taxon>Dikarya</taxon>
        <taxon>Basidiomycota</taxon>
        <taxon>Agaricomycotina</taxon>
        <taxon>Agaricomycetes</taxon>
        <taxon>Polyporales</taxon>
        <taxon>Phanerochaetaceae</taxon>
        <taxon>Phlebiopsis</taxon>
    </lineage>
</organism>
<proteinExistence type="predicted"/>